<protein>
    <recommendedName>
        <fullName evidence="4">RNA polymerase I-specific transcription initiation factor RRN6-like protein</fullName>
    </recommendedName>
</protein>
<dbReference type="RefSeq" id="XP_013244558.1">
    <property type="nucleotide sequence ID" value="XM_013389104.1"/>
</dbReference>
<feature type="compositionally biased region" description="Polar residues" evidence="1">
    <location>
        <begin position="868"/>
        <end position="877"/>
    </location>
</feature>
<evidence type="ECO:0000313" key="3">
    <source>
        <dbReference type="Proteomes" id="UP000027361"/>
    </source>
</evidence>
<dbReference type="HOGENOM" id="CLU_325220_0_0_1"/>
<feature type="region of interest" description="Disordered" evidence="1">
    <location>
        <begin position="720"/>
        <end position="774"/>
    </location>
</feature>
<accession>A0A066WAQ4</accession>
<dbReference type="OrthoDB" id="2382881at2759"/>
<name>A0A066WAQ4_TILAU</name>
<dbReference type="GeneID" id="25265912"/>
<reference evidence="2 3" key="1">
    <citation type="submission" date="2014-05" db="EMBL/GenBank/DDBJ databases">
        <title>Draft genome sequence of a rare smut relative, Tilletiaria anomala UBC 951.</title>
        <authorList>
            <consortium name="DOE Joint Genome Institute"/>
            <person name="Toome M."/>
            <person name="Kuo A."/>
            <person name="Henrissat B."/>
            <person name="Lipzen A."/>
            <person name="Tritt A."/>
            <person name="Yoshinaga Y."/>
            <person name="Zane M."/>
            <person name="Barry K."/>
            <person name="Grigoriev I.V."/>
            <person name="Spatafora J.W."/>
            <person name="Aimea M.C."/>
        </authorList>
    </citation>
    <scope>NUCLEOTIDE SEQUENCE [LARGE SCALE GENOMIC DNA]</scope>
    <source>
        <strain evidence="2 3">UBC 951</strain>
    </source>
</reference>
<feature type="region of interest" description="Disordered" evidence="1">
    <location>
        <begin position="790"/>
        <end position="887"/>
    </location>
</feature>
<dbReference type="EMBL" id="JMSN01000018">
    <property type="protein sequence ID" value="KDN50806.1"/>
    <property type="molecule type" value="Genomic_DNA"/>
</dbReference>
<dbReference type="AlphaFoldDB" id="A0A066WAQ4"/>
<feature type="region of interest" description="Disordered" evidence="1">
    <location>
        <begin position="1"/>
        <end position="38"/>
    </location>
</feature>
<feature type="compositionally biased region" description="Basic residues" evidence="1">
    <location>
        <begin position="878"/>
        <end position="887"/>
    </location>
</feature>
<keyword evidence="3" id="KW-1185">Reference proteome</keyword>
<dbReference type="STRING" id="1037660.A0A066WAQ4"/>
<evidence type="ECO:0000313" key="2">
    <source>
        <dbReference type="EMBL" id="KDN50806.1"/>
    </source>
</evidence>
<gene>
    <name evidence="2" type="ORF">K437DRAFT_267196</name>
</gene>
<feature type="compositionally biased region" description="Low complexity" evidence="1">
    <location>
        <begin position="725"/>
        <end position="754"/>
    </location>
</feature>
<comment type="caution">
    <text evidence="2">The sequence shown here is derived from an EMBL/GenBank/DDBJ whole genome shotgun (WGS) entry which is preliminary data.</text>
</comment>
<dbReference type="InParanoid" id="A0A066WAQ4"/>
<dbReference type="Proteomes" id="UP000027361">
    <property type="component" value="Unassembled WGS sequence"/>
</dbReference>
<proteinExistence type="predicted"/>
<evidence type="ECO:0000256" key="1">
    <source>
        <dbReference type="SAM" id="MobiDB-lite"/>
    </source>
</evidence>
<evidence type="ECO:0008006" key="4">
    <source>
        <dbReference type="Google" id="ProtNLM"/>
    </source>
</evidence>
<feature type="compositionally biased region" description="Basic and acidic residues" evidence="1">
    <location>
        <begin position="25"/>
        <end position="38"/>
    </location>
</feature>
<organism evidence="2 3">
    <name type="scientific">Tilletiaria anomala (strain ATCC 24038 / CBS 436.72 / UBC 951)</name>
    <dbReference type="NCBI Taxonomy" id="1037660"/>
    <lineage>
        <taxon>Eukaryota</taxon>
        <taxon>Fungi</taxon>
        <taxon>Dikarya</taxon>
        <taxon>Basidiomycota</taxon>
        <taxon>Ustilaginomycotina</taxon>
        <taxon>Exobasidiomycetes</taxon>
        <taxon>Georgefischeriales</taxon>
        <taxon>Tilletiariaceae</taxon>
        <taxon>Tilletiaria</taxon>
    </lineage>
</organism>
<sequence length="887" mass="97049">MSNEISVISAVRHNPKRAHAQNNHPESDDQRADREENDCVARSKVKDQSGRVAAPLWEARASAVPAHAFASEILDVQAAPLKPRQLTHDPGRMMYPNPWIAIRTRTRLLLCSVIPSKSIDVQKRGFPLYSLRQITEFSSPCEQGRKVSWADIAFRREDKTQAALITETGHFASWSIDFPVQGRKWSSGMMIRSRESFDNGNSGHDSDASWRLCQGPTSYSILAHSSHTIYHQDLRTAEAKQLLYSAKVHPWIIAKERITSMTSIEDRYSSPLFFASTTGEVLCFDARKTSRPLLTWQHGRGPDTSLALSAVPDTTQILLSSSFSRLLVAYSGTGVAHSVAEPYQVASGLPIGSLQGALPVCIDWSSFEDDHWEERTGCSHALFQMSSTGAVVVSGLSRHNDDSNEARGAHLSALEPFPISLNGPGMALLAELERRVSNQADRERDFELVNHEAVWKAATTGQLVPDVAKGPRAIVEEAQETCALLREEQGLHANLHYLHLPHEALRLFTSPGQAVASGSHGFPITPFRALAASSAAHQAYDEVLQTLGDEAEQINLKGSLQDALGAGVFSSDNFGKGIEHTWASKILTWDLRLSSSAIKPDGFRAESLQRDQAQHGTYTLTDDCLVLRSNNEATQVIGSAPERPSFSTLEPLHQPGSWSLQLRNKNTRGSRSAFADRSELQGLGEVRLGNGAKLVLDDWQLGMPLSASVYAARLGRDDRLPSENSARASSVSTSAAASLRRSASSTGGTPVSGSSPPPTLGALQIPRPTFSSFQPPAIAASSQLASRAQRISQVQPQLQVHMRKQQHFEQKLQRPTNSPLSRRPAFPVEQPQRSVHPHASMSQPVQPSHRNESQPHAAAQREHPATQGAGTQQSSWPQRKKKRLGGF</sequence>
<feature type="compositionally biased region" description="Basic and acidic residues" evidence="1">
    <location>
        <begin position="849"/>
        <end position="864"/>
    </location>
</feature>